<dbReference type="PRINTS" id="PR00081">
    <property type="entry name" value="GDHRDH"/>
</dbReference>
<organism evidence="2 3">
    <name type="scientific">Euphydryas editha</name>
    <name type="common">Edith's checkerspot</name>
    <dbReference type="NCBI Taxonomy" id="104508"/>
    <lineage>
        <taxon>Eukaryota</taxon>
        <taxon>Metazoa</taxon>
        <taxon>Ecdysozoa</taxon>
        <taxon>Arthropoda</taxon>
        <taxon>Hexapoda</taxon>
        <taxon>Insecta</taxon>
        <taxon>Pterygota</taxon>
        <taxon>Neoptera</taxon>
        <taxon>Endopterygota</taxon>
        <taxon>Lepidoptera</taxon>
        <taxon>Glossata</taxon>
        <taxon>Ditrysia</taxon>
        <taxon>Papilionoidea</taxon>
        <taxon>Nymphalidae</taxon>
        <taxon>Nymphalinae</taxon>
        <taxon>Euphydryas</taxon>
    </lineage>
</organism>
<dbReference type="PANTHER" id="PTHR43975:SF2">
    <property type="entry name" value="EG:BACR7A4.14 PROTEIN-RELATED"/>
    <property type="match status" value="1"/>
</dbReference>
<keyword evidence="3" id="KW-1185">Reference proteome</keyword>
<dbReference type="NCBIfam" id="NF005559">
    <property type="entry name" value="PRK07231.1"/>
    <property type="match status" value="1"/>
</dbReference>
<accession>A0AAU9U4P8</accession>
<dbReference type="FunFam" id="3.40.50.720:FF:000084">
    <property type="entry name" value="Short-chain dehydrogenase reductase"/>
    <property type="match status" value="1"/>
</dbReference>
<dbReference type="SUPFAM" id="SSF51735">
    <property type="entry name" value="NAD(P)-binding Rossmann-fold domains"/>
    <property type="match status" value="1"/>
</dbReference>
<dbReference type="Gene3D" id="3.40.50.720">
    <property type="entry name" value="NAD(P)-binding Rossmann-like Domain"/>
    <property type="match status" value="1"/>
</dbReference>
<sequence length="252" mass="27025">MSFTNKVVIVTGASSGIGAATAISFAKEGANVVIVGRKEQKLQKVKEECAKVGKVPLVVRADVSNDEDVKRVIEETIGKYGQIDVLVNNAGIIGFDGILSDNIMSVFDSIMNTNLRGVVYMTHLAAPHIIKTKGNIINISSVLGKMTYKQIPMVCYSASKAALDHFTRHVAVDLAQYGVRVNTISPGPVKTDLLSNAYNEISTPQSDDEDKTPLGRISDSEEIADLILFVASDKAKAITGSDYVTDNGSMLM</sequence>
<reference evidence="2" key="1">
    <citation type="submission" date="2022-03" db="EMBL/GenBank/DDBJ databases">
        <authorList>
            <person name="Tunstrom K."/>
        </authorList>
    </citation>
    <scope>NUCLEOTIDE SEQUENCE</scope>
</reference>
<dbReference type="PRINTS" id="PR00080">
    <property type="entry name" value="SDRFAMILY"/>
</dbReference>
<dbReference type="InterPro" id="IPR002347">
    <property type="entry name" value="SDR_fam"/>
</dbReference>
<evidence type="ECO:0000313" key="2">
    <source>
        <dbReference type="EMBL" id="CAH2094138.1"/>
    </source>
</evidence>
<comment type="caution">
    <text evidence="2">The sequence shown here is derived from an EMBL/GenBank/DDBJ whole genome shotgun (WGS) entry which is preliminary data.</text>
</comment>
<dbReference type="PROSITE" id="PS00061">
    <property type="entry name" value="ADH_SHORT"/>
    <property type="match status" value="1"/>
</dbReference>
<gene>
    <name evidence="2" type="ORF">EEDITHA_LOCUS9735</name>
</gene>
<dbReference type="EMBL" id="CAKOGL010000013">
    <property type="protein sequence ID" value="CAH2094138.1"/>
    <property type="molecule type" value="Genomic_DNA"/>
</dbReference>
<name>A0AAU9U4P8_EUPED</name>
<dbReference type="Pfam" id="PF13561">
    <property type="entry name" value="adh_short_C2"/>
    <property type="match status" value="1"/>
</dbReference>
<dbReference type="PANTHER" id="PTHR43975">
    <property type="entry name" value="ZGC:101858"/>
    <property type="match status" value="1"/>
</dbReference>
<dbReference type="AlphaFoldDB" id="A0AAU9U4P8"/>
<dbReference type="InterPro" id="IPR036291">
    <property type="entry name" value="NAD(P)-bd_dom_sf"/>
</dbReference>
<dbReference type="GO" id="GO:0016491">
    <property type="term" value="F:oxidoreductase activity"/>
    <property type="evidence" value="ECO:0007669"/>
    <property type="project" value="UniProtKB-KW"/>
</dbReference>
<dbReference type="Proteomes" id="UP001153954">
    <property type="component" value="Unassembled WGS sequence"/>
</dbReference>
<dbReference type="InterPro" id="IPR020904">
    <property type="entry name" value="Sc_DH/Rdtase_CS"/>
</dbReference>
<proteinExistence type="predicted"/>
<evidence type="ECO:0000313" key="3">
    <source>
        <dbReference type="Proteomes" id="UP001153954"/>
    </source>
</evidence>
<protein>
    <submittedName>
        <fullName evidence="2">Uncharacterized protein</fullName>
    </submittedName>
</protein>
<evidence type="ECO:0000256" key="1">
    <source>
        <dbReference type="ARBA" id="ARBA00023002"/>
    </source>
</evidence>
<keyword evidence="1" id="KW-0560">Oxidoreductase</keyword>